<name>A0A0M9DLF6_9BACI</name>
<sequence length="424" mass="46568">MKRIINNDRGYALVLVLIISIVFTLVFLLFLAISSNTTKQNNVVESTFQSQSIAEMGASYFQHAMTNEIVARQNRIIQEVLTQREQDIKNRIINTDEYYINSVIGDIELELKKKVIPFLNTNITIHSNSQNHFEIDSINFPSEDKMLIINFISVGYDEAKRTEIGGTVTADFSDMIDPTFNNKPEETIITGNTIADPGTNLDICSTGTRADLSNKHCQINGDISYHQNDELRFSNSTYRVSGSLNVPNMNFPSSNSTLYIVGSLNGQNLNTMTDVKLHIGGSLYVSQFNGRIVDTVIEVAGSTTLHGNLDNLNNSTMYIGGSFTMATINQITNSTIYVGGAAQIYQGVNLGRNATICVNGDLSIGNINDNSGGTSKIYARTSNSRHQAVITGNAEFEAACLGGGSPTVNPDFSPPIEYEYDYSY</sequence>
<dbReference type="AlphaFoldDB" id="A0A0M9DLF6"/>
<gene>
    <name evidence="2" type="ORF">ADM90_05640</name>
</gene>
<organism evidence="2 3">
    <name type="scientific">Lysinibacillus macroides</name>
    <dbReference type="NCBI Taxonomy" id="33935"/>
    <lineage>
        <taxon>Bacteria</taxon>
        <taxon>Bacillati</taxon>
        <taxon>Bacillota</taxon>
        <taxon>Bacilli</taxon>
        <taxon>Bacillales</taxon>
        <taxon>Bacillaceae</taxon>
        <taxon>Lysinibacillus</taxon>
    </lineage>
</organism>
<evidence type="ECO:0000313" key="2">
    <source>
        <dbReference type="EMBL" id="KOY82806.1"/>
    </source>
</evidence>
<comment type="caution">
    <text evidence="2">The sequence shown here is derived from an EMBL/GenBank/DDBJ whole genome shotgun (WGS) entry which is preliminary data.</text>
</comment>
<dbReference type="PATRIC" id="fig|33935.3.peg.548"/>
<keyword evidence="1" id="KW-0472">Membrane</keyword>
<reference evidence="2 3" key="1">
    <citation type="submission" date="2015-07" db="EMBL/GenBank/DDBJ databases">
        <title>Genome sequencing project for genomic taxonomy and phylogenomics of Bacillus-like bacteria.</title>
        <authorList>
            <person name="Liu B."/>
            <person name="Wang J."/>
            <person name="Zhu Y."/>
            <person name="Liu G."/>
            <person name="Chen Q."/>
            <person name="Chen Z."/>
            <person name="Che J."/>
            <person name="Ge C."/>
            <person name="Shi H."/>
            <person name="Pan Z."/>
            <person name="Liu X."/>
        </authorList>
    </citation>
    <scope>NUCLEOTIDE SEQUENCE [LARGE SCALE GENOMIC DNA]</scope>
    <source>
        <strain evidence="2 3">DSM 54</strain>
    </source>
</reference>
<keyword evidence="1" id="KW-1133">Transmembrane helix</keyword>
<dbReference type="RefSeq" id="WP_053994045.1">
    <property type="nucleotide sequence ID" value="NZ_CP065643.1"/>
</dbReference>
<evidence type="ECO:0000313" key="3">
    <source>
        <dbReference type="Proteomes" id="UP000037977"/>
    </source>
</evidence>
<accession>A0A0M9DLF6</accession>
<dbReference type="STRING" id="33935.ADM90_05640"/>
<dbReference type="OrthoDB" id="2964362at2"/>
<protein>
    <submittedName>
        <fullName evidence="2">Uncharacterized protein</fullName>
    </submittedName>
</protein>
<proteinExistence type="predicted"/>
<keyword evidence="3" id="KW-1185">Reference proteome</keyword>
<keyword evidence="1" id="KW-0812">Transmembrane</keyword>
<evidence type="ECO:0000256" key="1">
    <source>
        <dbReference type="SAM" id="Phobius"/>
    </source>
</evidence>
<dbReference type="EMBL" id="LGCI01000005">
    <property type="protein sequence ID" value="KOY82806.1"/>
    <property type="molecule type" value="Genomic_DNA"/>
</dbReference>
<dbReference type="Proteomes" id="UP000037977">
    <property type="component" value="Unassembled WGS sequence"/>
</dbReference>
<feature type="transmembrane region" description="Helical" evidence="1">
    <location>
        <begin position="12"/>
        <end position="33"/>
    </location>
</feature>